<accession>A0A7K1Y7H6</accession>
<protein>
    <submittedName>
        <fullName evidence="1">Uncharacterized protein</fullName>
    </submittedName>
</protein>
<evidence type="ECO:0000313" key="2">
    <source>
        <dbReference type="Proteomes" id="UP000466586"/>
    </source>
</evidence>
<evidence type="ECO:0000313" key="1">
    <source>
        <dbReference type="EMBL" id="MXV50351.1"/>
    </source>
</evidence>
<dbReference type="Proteomes" id="UP000466586">
    <property type="component" value="Unassembled WGS sequence"/>
</dbReference>
<dbReference type="RefSeq" id="WP_160843528.1">
    <property type="nucleotide sequence ID" value="NZ_WVHT01000002.1"/>
</dbReference>
<proteinExistence type="predicted"/>
<reference evidence="1 2" key="1">
    <citation type="submission" date="2019-11" db="EMBL/GenBank/DDBJ databases">
        <title>Pedobacter sp. HMF7647 Genome sequencing and assembly.</title>
        <authorList>
            <person name="Kang H."/>
            <person name="Kim H."/>
            <person name="Joh K."/>
        </authorList>
    </citation>
    <scope>NUCLEOTIDE SEQUENCE [LARGE SCALE GENOMIC DNA]</scope>
    <source>
        <strain evidence="1 2">HMF7647</strain>
    </source>
</reference>
<comment type="caution">
    <text evidence="1">The sequence shown here is derived from an EMBL/GenBank/DDBJ whole genome shotgun (WGS) entry which is preliminary data.</text>
</comment>
<keyword evidence="2" id="KW-1185">Reference proteome</keyword>
<dbReference type="EMBL" id="WVHT01000002">
    <property type="protein sequence ID" value="MXV50351.1"/>
    <property type="molecule type" value="Genomic_DNA"/>
</dbReference>
<sequence>MDAATITFSTDRTMLPISIKKFVATTSTLKSQTGLWRLFSFDVSGKFCSLNMAQRENFSVFQKEQRVELVALYKLNGDVSLLNEGRADVDR</sequence>
<gene>
    <name evidence="1" type="ORF">GS399_05150</name>
</gene>
<dbReference type="AlphaFoldDB" id="A0A7K1Y7H6"/>
<organism evidence="1 2">
    <name type="scientific">Hufsiella arboris</name>
    <dbReference type="NCBI Taxonomy" id="2695275"/>
    <lineage>
        <taxon>Bacteria</taxon>
        <taxon>Pseudomonadati</taxon>
        <taxon>Bacteroidota</taxon>
        <taxon>Sphingobacteriia</taxon>
        <taxon>Sphingobacteriales</taxon>
        <taxon>Sphingobacteriaceae</taxon>
        <taxon>Hufsiella</taxon>
    </lineage>
</organism>
<name>A0A7K1Y7H6_9SPHI</name>